<evidence type="ECO:0000313" key="11">
    <source>
        <dbReference type="Proteomes" id="UP000184123"/>
    </source>
</evidence>
<feature type="transmembrane region" description="Helical" evidence="8">
    <location>
        <begin position="480"/>
        <end position="499"/>
    </location>
</feature>
<dbReference type="GO" id="GO:0005886">
    <property type="term" value="C:plasma membrane"/>
    <property type="evidence" value="ECO:0007669"/>
    <property type="project" value="UniProtKB-SubCell"/>
</dbReference>
<comment type="subcellular location">
    <subcellularLocation>
        <location evidence="1">Cell membrane</location>
        <topology evidence="1">Multi-pass membrane protein</topology>
    </subcellularLocation>
</comment>
<dbReference type="OrthoDB" id="9775735at2"/>
<evidence type="ECO:0000256" key="1">
    <source>
        <dbReference type="ARBA" id="ARBA00004651"/>
    </source>
</evidence>
<comment type="similarity">
    <text evidence="2">Belongs to the BCCT transporter (TC 2.A.15) family.</text>
</comment>
<protein>
    <submittedName>
        <fullName evidence="10">Choline/glycine/proline betaine transport protein</fullName>
    </submittedName>
    <submittedName>
        <fullName evidence="9">High-affinity choline transporter BetT</fullName>
    </submittedName>
</protein>
<keyword evidence="12" id="KW-1185">Reference proteome</keyword>
<dbReference type="NCBIfam" id="NF007399">
    <property type="entry name" value="PRK09928.1"/>
    <property type="match status" value="1"/>
</dbReference>
<evidence type="ECO:0000256" key="5">
    <source>
        <dbReference type="ARBA" id="ARBA00022692"/>
    </source>
</evidence>
<feature type="transmembrane region" description="Helical" evidence="8">
    <location>
        <begin position="187"/>
        <end position="216"/>
    </location>
</feature>
<dbReference type="InterPro" id="IPR000060">
    <property type="entry name" value="BCCT_transptr"/>
</dbReference>
<dbReference type="NCBIfam" id="TIGR00842">
    <property type="entry name" value="bcct"/>
    <property type="match status" value="1"/>
</dbReference>
<feature type="transmembrane region" description="Helical" evidence="8">
    <location>
        <begin position="353"/>
        <end position="372"/>
    </location>
</feature>
<organism evidence="10 11">
    <name type="scientific">Halomonas cupida</name>
    <dbReference type="NCBI Taxonomy" id="44933"/>
    <lineage>
        <taxon>Bacteria</taxon>
        <taxon>Pseudomonadati</taxon>
        <taxon>Pseudomonadota</taxon>
        <taxon>Gammaproteobacteria</taxon>
        <taxon>Oceanospirillales</taxon>
        <taxon>Halomonadaceae</taxon>
        <taxon>Halomonas</taxon>
    </lineage>
</organism>
<evidence type="ECO:0000256" key="6">
    <source>
        <dbReference type="ARBA" id="ARBA00022989"/>
    </source>
</evidence>
<evidence type="ECO:0000256" key="4">
    <source>
        <dbReference type="ARBA" id="ARBA00022475"/>
    </source>
</evidence>
<gene>
    <name evidence="9" type="ORF">HCU01_32330</name>
    <name evidence="10" type="ORF">SAMN05660971_03866</name>
</gene>
<dbReference type="PANTHER" id="PTHR30047">
    <property type="entry name" value="HIGH-AFFINITY CHOLINE TRANSPORT PROTEIN-RELATED"/>
    <property type="match status" value="1"/>
</dbReference>
<dbReference type="Proteomes" id="UP000184123">
    <property type="component" value="Unassembled WGS sequence"/>
</dbReference>
<feature type="transmembrane region" description="Helical" evidence="8">
    <location>
        <begin position="144"/>
        <end position="167"/>
    </location>
</feature>
<evidence type="ECO:0000313" key="10">
    <source>
        <dbReference type="EMBL" id="SHM78982.1"/>
    </source>
</evidence>
<reference evidence="9 12" key="2">
    <citation type="submission" date="2019-07" db="EMBL/GenBank/DDBJ databases">
        <title>Whole genome shotgun sequence of Halomonas cupida NBRC 102219.</title>
        <authorList>
            <person name="Hosoyama A."/>
            <person name="Uohara A."/>
            <person name="Ohji S."/>
            <person name="Ichikawa N."/>
        </authorList>
    </citation>
    <scope>NUCLEOTIDE SEQUENCE [LARGE SCALE GENOMIC DNA]</scope>
    <source>
        <strain evidence="9 12">NBRC 102219</strain>
    </source>
</reference>
<keyword evidence="4" id="KW-1003">Cell membrane</keyword>
<dbReference type="EMBL" id="FRCA01000013">
    <property type="protein sequence ID" value="SHM78982.1"/>
    <property type="molecule type" value="Genomic_DNA"/>
</dbReference>
<keyword evidence="3" id="KW-0813">Transport</keyword>
<evidence type="ECO:0000256" key="7">
    <source>
        <dbReference type="ARBA" id="ARBA00023136"/>
    </source>
</evidence>
<feature type="transmembrane region" description="Helical" evidence="8">
    <location>
        <begin position="408"/>
        <end position="435"/>
    </location>
</feature>
<keyword evidence="7 8" id="KW-0472">Membrane</keyword>
<accession>A0A1M7LMY4</accession>
<keyword evidence="5 8" id="KW-0812">Transmembrane</keyword>
<proteinExistence type="inferred from homology"/>
<feature type="transmembrane region" description="Helical" evidence="8">
    <location>
        <begin position="17"/>
        <end position="36"/>
    </location>
</feature>
<dbReference type="Proteomes" id="UP000321726">
    <property type="component" value="Unassembled WGS sequence"/>
</dbReference>
<dbReference type="AlphaFoldDB" id="A0A1M7LMY4"/>
<evidence type="ECO:0000313" key="9">
    <source>
        <dbReference type="EMBL" id="GEN25284.1"/>
    </source>
</evidence>
<dbReference type="Pfam" id="PF02028">
    <property type="entry name" value="BCCT"/>
    <property type="match status" value="1"/>
</dbReference>
<feature type="transmembrane region" description="Helical" evidence="8">
    <location>
        <begin position="266"/>
        <end position="291"/>
    </location>
</feature>
<feature type="transmembrane region" description="Helical" evidence="8">
    <location>
        <begin position="455"/>
        <end position="474"/>
    </location>
</feature>
<reference evidence="10 11" key="1">
    <citation type="submission" date="2016-11" db="EMBL/GenBank/DDBJ databases">
        <authorList>
            <person name="Jaros S."/>
            <person name="Januszkiewicz K."/>
            <person name="Wedrychowicz H."/>
        </authorList>
    </citation>
    <scope>NUCLEOTIDE SEQUENCE [LARGE SCALE GENOMIC DNA]</scope>
    <source>
        <strain evidence="10 11">DSM 4740</strain>
    </source>
</reference>
<name>A0A1M7LMY4_9GAMM</name>
<keyword evidence="6 8" id="KW-1133">Transmembrane helix</keyword>
<feature type="transmembrane region" description="Helical" evidence="8">
    <location>
        <begin position="236"/>
        <end position="254"/>
    </location>
</feature>
<evidence type="ECO:0000256" key="8">
    <source>
        <dbReference type="SAM" id="Phobius"/>
    </source>
</evidence>
<feature type="transmembrane region" description="Helical" evidence="8">
    <location>
        <begin position="320"/>
        <end position="341"/>
    </location>
</feature>
<feature type="transmembrane region" description="Helical" evidence="8">
    <location>
        <begin position="97"/>
        <end position="124"/>
    </location>
</feature>
<evidence type="ECO:0000256" key="2">
    <source>
        <dbReference type="ARBA" id="ARBA00005658"/>
    </source>
</evidence>
<evidence type="ECO:0000313" key="12">
    <source>
        <dbReference type="Proteomes" id="UP000321726"/>
    </source>
</evidence>
<dbReference type="RefSeq" id="WP_073436847.1">
    <property type="nucleotide sequence ID" value="NZ_BJXU01000137.1"/>
</dbReference>
<dbReference type="EMBL" id="BJXU01000137">
    <property type="protein sequence ID" value="GEN25284.1"/>
    <property type="molecule type" value="Genomic_DNA"/>
</dbReference>
<evidence type="ECO:0000256" key="3">
    <source>
        <dbReference type="ARBA" id="ARBA00022448"/>
    </source>
</evidence>
<sequence length="681" mass="74675">MPHLDDAAASRDRLHPIVFHGSLAGIVVFLIYTMTFTEQAGTLFDAGLNWVNSTFGWYYMLAAVAYLVFVVVISLSRVGNIRLGPDDSRPEFSTLSWASMLFAAGIGIDLLFFCVAEPLSHYLAPPELAPESHAALRQAVPQTFLHWGLTGWGMYVLMGMALAYFSYRHRLPLAIRSALYPLLGRRIYGPIGNAVDITAVISTVFGIATSLGIGVIQLNYGLNFMFGVPESLSTQVILIVLVVVLATISVVTGVEKGIRRLSEFNMLLAAGLLLFVLFQGQTLALLNALVINIGDYLSSFVAKSFDTYAFAGDEAQQWKGWWTIFFWGWWIAWTPFVGLFLARISRGRTIRQFAMGALLIPLAFMMAWMSIFGNSGIDMVTNGLTELGEQALATPQTTIYTFLEQYPYIGITASVVTLLGVVFFVTSADSGALVLANFTSILRDVNHDAPIPLRILWSAVIGLITVALLMAGGLNALQSAVVIMALPFSLVMFAIMFGLHRALRTEKDKADARRLVAATGDAGNWKERLDHALDTSNRAGAAATIQHALRPALQQFVDELTSRGQIASLSEEQVEDEPLPRLTLQVDFEDVQSFVYQVRPHRMRTPSFLPVDDDYYLRLDVHLAEGSLGQNLNGYSRGQVIDDVLGEYERHLQFLALTRGEGAPAPAMPGSIGEPPESATM</sequence>
<feature type="transmembrane region" description="Helical" evidence="8">
    <location>
        <begin position="56"/>
        <end position="76"/>
    </location>
</feature>
<dbReference type="PANTHER" id="PTHR30047:SF7">
    <property type="entry name" value="HIGH-AFFINITY CHOLINE TRANSPORT PROTEIN"/>
    <property type="match status" value="1"/>
</dbReference>
<dbReference type="GO" id="GO:0022857">
    <property type="term" value="F:transmembrane transporter activity"/>
    <property type="evidence" value="ECO:0007669"/>
    <property type="project" value="InterPro"/>
</dbReference>